<evidence type="ECO:0000259" key="7">
    <source>
        <dbReference type="PROSITE" id="PS51007"/>
    </source>
</evidence>
<name>A0A381Z5J0_9ZZZZ</name>
<gene>
    <name evidence="8" type="ORF">METZ01_LOCUS137303</name>
</gene>
<evidence type="ECO:0000256" key="4">
    <source>
        <dbReference type="ARBA" id="ARBA00022982"/>
    </source>
</evidence>
<dbReference type="PANTHER" id="PTHR40942:SF4">
    <property type="entry name" value="CYTOCHROME C5"/>
    <property type="match status" value="1"/>
</dbReference>
<dbReference type="AlphaFoldDB" id="A0A381Z5J0"/>
<keyword evidence="3" id="KW-0479">Metal-binding</keyword>
<dbReference type="PRINTS" id="PR00607">
    <property type="entry name" value="CYTCHROMECIE"/>
</dbReference>
<dbReference type="InterPro" id="IPR036909">
    <property type="entry name" value="Cyt_c-like_dom_sf"/>
</dbReference>
<feature type="region of interest" description="Disordered" evidence="6">
    <location>
        <begin position="62"/>
        <end position="82"/>
    </location>
</feature>
<accession>A0A381Z5J0</accession>
<dbReference type="SUPFAM" id="SSF46626">
    <property type="entry name" value="Cytochrome c"/>
    <property type="match status" value="1"/>
</dbReference>
<dbReference type="GO" id="GO:0009055">
    <property type="term" value="F:electron transfer activity"/>
    <property type="evidence" value="ECO:0007669"/>
    <property type="project" value="InterPro"/>
</dbReference>
<keyword evidence="1" id="KW-0813">Transport</keyword>
<reference evidence="8" key="1">
    <citation type="submission" date="2018-05" db="EMBL/GenBank/DDBJ databases">
        <authorList>
            <person name="Lanie J.A."/>
            <person name="Ng W.-L."/>
            <person name="Kazmierczak K.M."/>
            <person name="Andrzejewski T.M."/>
            <person name="Davidsen T.M."/>
            <person name="Wayne K.J."/>
            <person name="Tettelin H."/>
            <person name="Glass J.I."/>
            <person name="Rusch D."/>
            <person name="Podicherti R."/>
            <person name="Tsui H.-C.T."/>
            <person name="Winkler M.E."/>
        </authorList>
    </citation>
    <scope>NUCLEOTIDE SEQUENCE</scope>
</reference>
<feature type="domain" description="Cytochrome c" evidence="7">
    <location>
        <begin position="80"/>
        <end position="164"/>
    </location>
</feature>
<dbReference type="InterPro" id="IPR002323">
    <property type="entry name" value="Cyt_CIE"/>
</dbReference>
<dbReference type="GO" id="GO:0020037">
    <property type="term" value="F:heme binding"/>
    <property type="evidence" value="ECO:0007669"/>
    <property type="project" value="InterPro"/>
</dbReference>
<evidence type="ECO:0000256" key="1">
    <source>
        <dbReference type="ARBA" id="ARBA00022448"/>
    </source>
</evidence>
<protein>
    <recommendedName>
        <fullName evidence="7">Cytochrome c domain-containing protein</fullName>
    </recommendedName>
</protein>
<evidence type="ECO:0000256" key="5">
    <source>
        <dbReference type="ARBA" id="ARBA00023004"/>
    </source>
</evidence>
<keyword evidence="2" id="KW-0349">Heme</keyword>
<proteinExistence type="predicted"/>
<dbReference type="InterPro" id="IPR009056">
    <property type="entry name" value="Cyt_c-like_dom"/>
</dbReference>
<dbReference type="Pfam" id="PF13442">
    <property type="entry name" value="Cytochrome_CBB3"/>
    <property type="match status" value="1"/>
</dbReference>
<dbReference type="EMBL" id="UINC01020011">
    <property type="protein sequence ID" value="SVA84449.1"/>
    <property type="molecule type" value="Genomic_DNA"/>
</dbReference>
<dbReference type="PANTHER" id="PTHR40942">
    <property type="match status" value="1"/>
</dbReference>
<dbReference type="PROSITE" id="PS51007">
    <property type="entry name" value="CYTC"/>
    <property type="match status" value="1"/>
</dbReference>
<keyword evidence="4" id="KW-0249">Electron transport</keyword>
<evidence type="ECO:0000256" key="6">
    <source>
        <dbReference type="SAM" id="MobiDB-lite"/>
    </source>
</evidence>
<evidence type="ECO:0000256" key="3">
    <source>
        <dbReference type="ARBA" id="ARBA00022723"/>
    </source>
</evidence>
<sequence>MKSYLTIVTLCFVLFIVVFVGGHLDTPGQADQDRSTLLGGGSGVGDRVAAIGQINVAVAKEESTSDEAEVASTEVTPTTPSAADGKQVYDAGCVACHGAGIAGAPRVGDSDAWADRIGTGLESMVANAINGFQGSQGMMPAKGGNPSLSDEEIEAAVEYMVAESQ</sequence>
<dbReference type="Gene3D" id="1.10.760.10">
    <property type="entry name" value="Cytochrome c-like domain"/>
    <property type="match status" value="1"/>
</dbReference>
<organism evidence="8">
    <name type="scientific">marine metagenome</name>
    <dbReference type="NCBI Taxonomy" id="408172"/>
    <lineage>
        <taxon>unclassified sequences</taxon>
        <taxon>metagenomes</taxon>
        <taxon>ecological metagenomes</taxon>
    </lineage>
</organism>
<keyword evidence="5" id="KW-0408">Iron</keyword>
<evidence type="ECO:0000256" key="2">
    <source>
        <dbReference type="ARBA" id="ARBA00022617"/>
    </source>
</evidence>
<evidence type="ECO:0000313" key="8">
    <source>
        <dbReference type="EMBL" id="SVA84449.1"/>
    </source>
</evidence>
<dbReference type="GO" id="GO:0005506">
    <property type="term" value="F:iron ion binding"/>
    <property type="evidence" value="ECO:0007669"/>
    <property type="project" value="InterPro"/>
</dbReference>